<dbReference type="PANTHER" id="PTHR30024">
    <property type="entry name" value="ALIPHATIC SULFONATES-BINDING PROTEIN-RELATED"/>
    <property type="match status" value="1"/>
</dbReference>
<feature type="signal peptide" evidence="1">
    <location>
        <begin position="1"/>
        <end position="36"/>
    </location>
</feature>
<keyword evidence="1" id="KW-0732">Signal</keyword>
<sequence>MVGSEFFAARRRTLRVLAAAPALAAIGGFASGSARAANAALSSVTLVLGDQAGGTRALSEAARVLDGTPYAFKWANFQGAAPLFEAQRAGAVDIAPAGDLPVLAAAVGDPTLKIVATRVGSGSQLGILVPANSKLRSVADLKGRTVFVSSARGSISQFQLYGALAEAGLTRNDVSVRFVLPVDAFTAFASGSIDVWATFDPYFGTAVQHGARVLRDGTGINSGLGFITASGEAAANPLKRLAIADVLQRFQRAGDWAIANPDEYARVYASLTRLPLDAARTITARSALKQRFVADNDIAALQKVADSAFRDAILPRRIDVRTIADTQIAKA</sequence>
<dbReference type="CDD" id="cd13558">
    <property type="entry name" value="PBP2_SsuA_like_2"/>
    <property type="match status" value="1"/>
</dbReference>
<dbReference type="Pfam" id="PF12974">
    <property type="entry name" value="Phosphonate-bd"/>
    <property type="match status" value="1"/>
</dbReference>
<proteinExistence type="predicted"/>
<dbReference type="PROSITE" id="PS51318">
    <property type="entry name" value="TAT"/>
    <property type="match status" value="1"/>
</dbReference>
<name>A0A242MS73_CABSO</name>
<protein>
    <submittedName>
        <fullName evidence="2">ABC-type nitrate/sulfonate/bicarbonate transport system, periplasmic component</fullName>
    </submittedName>
</protein>
<dbReference type="EMBL" id="NBTZ01000067">
    <property type="protein sequence ID" value="OTP74199.1"/>
    <property type="molecule type" value="Genomic_DNA"/>
</dbReference>
<feature type="chain" id="PRO_5013303614" evidence="1">
    <location>
        <begin position="37"/>
        <end position="331"/>
    </location>
</feature>
<dbReference type="PANTHER" id="PTHR30024:SF48">
    <property type="entry name" value="ABC TRANSPORTER SUBSTRATE-BINDING PROTEIN"/>
    <property type="match status" value="1"/>
</dbReference>
<evidence type="ECO:0000313" key="3">
    <source>
        <dbReference type="Proteomes" id="UP000195221"/>
    </source>
</evidence>
<dbReference type="Gene3D" id="3.40.190.10">
    <property type="entry name" value="Periplasmic binding protein-like II"/>
    <property type="match status" value="2"/>
</dbReference>
<dbReference type="Proteomes" id="UP000195221">
    <property type="component" value="Unassembled WGS sequence"/>
</dbReference>
<accession>A0A242MS73</accession>
<organism evidence="2 3">
    <name type="scientific">Caballeronia sordidicola</name>
    <name type="common">Burkholderia sordidicola</name>
    <dbReference type="NCBI Taxonomy" id="196367"/>
    <lineage>
        <taxon>Bacteria</taxon>
        <taxon>Pseudomonadati</taxon>
        <taxon>Pseudomonadota</taxon>
        <taxon>Betaproteobacteria</taxon>
        <taxon>Burkholderiales</taxon>
        <taxon>Burkholderiaceae</taxon>
        <taxon>Caballeronia</taxon>
    </lineage>
</organism>
<reference evidence="2 3" key="1">
    <citation type="submission" date="2017-03" db="EMBL/GenBank/DDBJ databases">
        <title>Genome analysis of strain PAMC 26577.</title>
        <authorList>
            <person name="Oh H.-M."/>
            <person name="Yang J.-A."/>
        </authorList>
    </citation>
    <scope>NUCLEOTIDE SEQUENCE [LARGE SCALE GENOMIC DNA]</scope>
    <source>
        <strain evidence="2 3">PAMC 26577</strain>
    </source>
</reference>
<dbReference type="AlphaFoldDB" id="A0A242MS73"/>
<dbReference type="InterPro" id="IPR006311">
    <property type="entry name" value="TAT_signal"/>
</dbReference>
<gene>
    <name evidence="2" type="ORF">PAMC26577_16400</name>
</gene>
<comment type="caution">
    <text evidence="2">The sequence shown here is derived from an EMBL/GenBank/DDBJ whole genome shotgun (WGS) entry which is preliminary data.</text>
</comment>
<evidence type="ECO:0000313" key="2">
    <source>
        <dbReference type="EMBL" id="OTP74199.1"/>
    </source>
</evidence>
<dbReference type="SUPFAM" id="SSF53850">
    <property type="entry name" value="Periplasmic binding protein-like II"/>
    <property type="match status" value="1"/>
</dbReference>
<evidence type="ECO:0000256" key="1">
    <source>
        <dbReference type="SAM" id="SignalP"/>
    </source>
</evidence>